<evidence type="ECO:0000256" key="4">
    <source>
        <dbReference type="ARBA" id="ARBA00047778"/>
    </source>
</evidence>
<dbReference type="InterPro" id="IPR002019">
    <property type="entry name" value="Urease_beta-like"/>
</dbReference>
<dbReference type="GO" id="GO:0009039">
    <property type="term" value="F:urease activity"/>
    <property type="evidence" value="ECO:0007669"/>
    <property type="project" value="UniProtKB-EC"/>
</dbReference>
<dbReference type="SUPFAM" id="SSF51278">
    <property type="entry name" value="Urease, beta-subunit"/>
    <property type="match status" value="1"/>
</dbReference>
<dbReference type="InterPro" id="IPR050069">
    <property type="entry name" value="Urease_subunit"/>
</dbReference>
<dbReference type="CDD" id="cd00407">
    <property type="entry name" value="Urease_beta"/>
    <property type="match status" value="1"/>
</dbReference>
<dbReference type="PANTHER" id="PTHR33569:SF1">
    <property type="entry name" value="UREASE"/>
    <property type="match status" value="1"/>
</dbReference>
<dbReference type="InterPro" id="IPR002026">
    <property type="entry name" value="Urease_gamma/gamma-beta_su"/>
</dbReference>
<dbReference type="GO" id="GO:0043419">
    <property type="term" value="P:urea catabolic process"/>
    <property type="evidence" value="ECO:0007669"/>
    <property type="project" value="UniProtKB-UniPathway"/>
</dbReference>
<keyword evidence="6" id="KW-1185">Reference proteome</keyword>
<dbReference type="Pfam" id="PF00699">
    <property type="entry name" value="Urease_beta"/>
    <property type="match status" value="1"/>
</dbReference>
<dbReference type="EC" id="3.5.1.5" evidence="2"/>
<evidence type="ECO:0000256" key="3">
    <source>
        <dbReference type="ARBA" id="ARBA00022801"/>
    </source>
</evidence>
<protein>
    <recommendedName>
        <fullName evidence="2">urease</fullName>
        <ecNumber evidence="2">3.5.1.5</ecNumber>
    </recommendedName>
</protein>
<comment type="catalytic activity">
    <reaction evidence="4">
        <text>urea + 2 H2O + H(+) = hydrogencarbonate + 2 NH4(+)</text>
        <dbReference type="Rhea" id="RHEA:20557"/>
        <dbReference type="ChEBI" id="CHEBI:15377"/>
        <dbReference type="ChEBI" id="CHEBI:15378"/>
        <dbReference type="ChEBI" id="CHEBI:16199"/>
        <dbReference type="ChEBI" id="CHEBI:17544"/>
        <dbReference type="ChEBI" id="CHEBI:28938"/>
        <dbReference type="EC" id="3.5.1.5"/>
    </reaction>
</comment>
<evidence type="ECO:0000313" key="5">
    <source>
        <dbReference type="EMBL" id="OAK57284.1"/>
    </source>
</evidence>
<dbReference type="RefSeq" id="WP_068420437.1">
    <property type="nucleotide sequence ID" value="NZ_LVHI01000001.1"/>
</dbReference>
<dbReference type="NCBIfam" id="TIGR00192">
    <property type="entry name" value="urease_beta"/>
    <property type="match status" value="1"/>
</dbReference>
<reference evidence="5 6" key="1">
    <citation type="submission" date="2016-03" db="EMBL/GenBank/DDBJ databases">
        <title>Genome sequence of Rhodococcus kyotonensis KB10.</title>
        <authorList>
            <person name="Jeong H."/>
            <person name="Hong C.E."/>
            <person name="Jo S.H."/>
            <person name="Park J.M."/>
        </authorList>
    </citation>
    <scope>NUCLEOTIDE SEQUENCE [LARGE SCALE GENOMIC DNA]</scope>
    <source>
        <strain evidence="5 6">KB10</strain>
    </source>
</reference>
<evidence type="ECO:0000256" key="2">
    <source>
        <dbReference type="ARBA" id="ARBA00012934"/>
    </source>
</evidence>
<dbReference type="SUPFAM" id="SSF54111">
    <property type="entry name" value="Urease, gamma-subunit"/>
    <property type="match status" value="1"/>
</dbReference>
<comment type="caution">
    <text evidence="5">The sequence shown here is derived from an EMBL/GenBank/DDBJ whole genome shotgun (WGS) entry which is preliminary data.</text>
</comment>
<gene>
    <name evidence="5" type="ORF">A3K89_00185</name>
</gene>
<dbReference type="UniPathway" id="UPA00258">
    <property type="reaction ID" value="UER00370"/>
</dbReference>
<dbReference type="NCBIfam" id="TIGR00193">
    <property type="entry name" value="urease_gam"/>
    <property type="match status" value="1"/>
</dbReference>
<evidence type="ECO:0000313" key="6">
    <source>
        <dbReference type="Proteomes" id="UP000077519"/>
    </source>
</evidence>
<dbReference type="Gene3D" id="2.10.150.10">
    <property type="entry name" value="Urease, beta subunit"/>
    <property type="match status" value="1"/>
</dbReference>
<evidence type="ECO:0000256" key="1">
    <source>
        <dbReference type="ARBA" id="ARBA00004897"/>
    </source>
</evidence>
<dbReference type="InterPro" id="IPR036461">
    <property type="entry name" value="Urease_betasu_sf"/>
</dbReference>
<comment type="pathway">
    <text evidence="1">Nitrogen metabolism; urea degradation; CO(2) and NH(3) from urea (urease route): step 1/1.</text>
</comment>
<dbReference type="CDD" id="cd00390">
    <property type="entry name" value="Urease_gamma"/>
    <property type="match status" value="1"/>
</dbReference>
<dbReference type="InterPro" id="IPR036463">
    <property type="entry name" value="Urease_gamma_sf"/>
</dbReference>
<dbReference type="NCBIfam" id="NF009671">
    <property type="entry name" value="PRK13192.1"/>
    <property type="match status" value="1"/>
</dbReference>
<keyword evidence="3" id="KW-0378">Hydrolase</keyword>
<proteinExistence type="predicted"/>
<dbReference type="GO" id="GO:0016151">
    <property type="term" value="F:nickel cation binding"/>
    <property type="evidence" value="ECO:0007669"/>
    <property type="project" value="InterPro"/>
</dbReference>
<dbReference type="AlphaFoldDB" id="A0A177YNW3"/>
<dbReference type="Proteomes" id="UP000077519">
    <property type="component" value="Unassembled WGS sequence"/>
</dbReference>
<accession>A0A177YNW3</accession>
<sequence>MLLTPTEMERLTVFTAAQIARRNLAEGVRLTHPEAVALLTDEIMLAARKDMTFDAVIDHACHVLTADQVMDGVPQMISILLVDAPFAEGTKLVTVVDPIAGGPDEIVPGEILASDSPVEVFGELESIEVRVVNTGDRDVQVRSQTHFFEVNDALEFDRRAAWGHKLEVAAGAGVRFEPGIAVTVRLVPMQGDRVAHGFRGLVNGPLDGGEAA</sequence>
<dbReference type="Pfam" id="PF00547">
    <property type="entry name" value="Urease_gamma"/>
    <property type="match status" value="1"/>
</dbReference>
<name>A0A177YNW3_9NOCA</name>
<dbReference type="GO" id="GO:0035550">
    <property type="term" value="C:urease complex"/>
    <property type="evidence" value="ECO:0007669"/>
    <property type="project" value="InterPro"/>
</dbReference>
<dbReference type="PANTHER" id="PTHR33569">
    <property type="entry name" value="UREASE"/>
    <property type="match status" value="1"/>
</dbReference>
<dbReference type="EMBL" id="LVHI01000001">
    <property type="protein sequence ID" value="OAK57284.1"/>
    <property type="molecule type" value="Genomic_DNA"/>
</dbReference>
<organism evidence="5 6">
    <name type="scientific">Rhodococcoides kyotonense</name>
    <dbReference type="NCBI Taxonomy" id="398843"/>
    <lineage>
        <taxon>Bacteria</taxon>
        <taxon>Bacillati</taxon>
        <taxon>Actinomycetota</taxon>
        <taxon>Actinomycetes</taxon>
        <taxon>Mycobacteriales</taxon>
        <taxon>Nocardiaceae</taxon>
        <taxon>Rhodococcoides</taxon>
    </lineage>
</organism>
<dbReference type="Gene3D" id="3.30.280.10">
    <property type="entry name" value="Urease, gamma-like subunit"/>
    <property type="match status" value="1"/>
</dbReference>